<evidence type="ECO:0000313" key="3">
    <source>
        <dbReference type="Proteomes" id="UP000198940"/>
    </source>
</evidence>
<proteinExistence type="predicted"/>
<keyword evidence="1" id="KW-0732">Signal</keyword>
<comment type="caution">
    <text evidence="2">The sequence shown here is derived from an EMBL/GenBank/DDBJ whole genome shotgun (WGS) entry which is preliminary data.</text>
</comment>
<organism evidence="2 3">
    <name type="scientific">Flagellimonas taeanensis</name>
    <dbReference type="NCBI Taxonomy" id="1005926"/>
    <lineage>
        <taxon>Bacteria</taxon>
        <taxon>Pseudomonadati</taxon>
        <taxon>Bacteroidota</taxon>
        <taxon>Flavobacteriia</taxon>
        <taxon>Flavobacteriales</taxon>
        <taxon>Flavobacteriaceae</taxon>
        <taxon>Flagellimonas</taxon>
    </lineage>
</organism>
<dbReference type="EMBL" id="FOKU01000007">
    <property type="protein sequence ID" value="SFC19777.1"/>
    <property type="molecule type" value="Genomic_DNA"/>
</dbReference>
<name>A0A1I1H6Y8_9FLAO</name>
<keyword evidence="3" id="KW-1185">Reference proteome</keyword>
<evidence type="ECO:0000313" key="2">
    <source>
        <dbReference type="EMBL" id="SFC19777.1"/>
    </source>
</evidence>
<accession>A0A1I1H6Y8</accession>
<protein>
    <submittedName>
        <fullName evidence="2">Uncharacterized protein</fullName>
    </submittedName>
</protein>
<evidence type="ECO:0000256" key="1">
    <source>
        <dbReference type="SAM" id="SignalP"/>
    </source>
</evidence>
<dbReference type="Proteomes" id="UP000198940">
    <property type="component" value="Unassembled WGS sequence"/>
</dbReference>
<reference evidence="2 3" key="1">
    <citation type="submission" date="2016-10" db="EMBL/GenBank/DDBJ databases">
        <authorList>
            <person name="Varghese N."/>
            <person name="Submissions S."/>
        </authorList>
    </citation>
    <scope>NUCLEOTIDE SEQUENCE [LARGE SCALE GENOMIC DNA]</scope>
    <source>
        <strain evidence="2 3">DSM 26351</strain>
    </source>
</reference>
<gene>
    <name evidence="2" type="ORF">SAMN04487891_10774</name>
</gene>
<sequence>MKKISLLLFVALLSISLEAQVQTPAPSPFSKLEQKVGLTDVVLEYSRPSMRGKEGIWGFGSFRCHLENRCQHEHKDHF</sequence>
<feature type="chain" id="PRO_5046646652" evidence="1">
    <location>
        <begin position="20"/>
        <end position="78"/>
    </location>
</feature>
<feature type="signal peptide" evidence="1">
    <location>
        <begin position="1"/>
        <end position="19"/>
    </location>
</feature>